<feature type="compositionally biased region" description="Low complexity" evidence="1">
    <location>
        <begin position="315"/>
        <end position="331"/>
    </location>
</feature>
<feature type="region of interest" description="Disordered" evidence="1">
    <location>
        <begin position="315"/>
        <end position="335"/>
    </location>
</feature>
<dbReference type="SUPFAM" id="SSF57845">
    <property type="entry name" value="B-box zinc-binding domain"/>
    <property type="match status" value="1"/>
</dbReference>
<proteinExistence type="predicted"/>
<dbReference type="InterPro" id="IPR044553">
    <property type="entry name" value="Bbox1_ANCHR"/>
</dbReference>
<name>A0A9P4TRJ9_9PLEO</name>
<keyword evidence="3" id="KW-1185">Reference proteome</keyword>
<dbReference type="EMBL" id="ML986579">
    <property type="protein sequence ID" value="KAF2270698.1"/>
    <property type="molecule type" value="Genomic_DNA"/>
</dbReference>
<dbReference type="PANTHER" id="PTHR46603:SF1">
    <property type="entry name" value="ABSCISSION_NOCUT CHECKPOINT REGULATOR"/>
    <property type="match status" value="1"/>
</dbReference>
<feature type="region of interest" description="Disordered" evidence="1">
    <location>
        <begin position="53"/>
        <end position="88"/>
    </location>
</feature>
<evidence type="ECO:0000313" key="3">
    <source>
        <dbReference type="Proteomes" id="UP000800093"/>
    </source>
</evidence>
<dbReference type="AlphaFoldDB" id="A0A9P4TRJ9"/>
<evidence type="ECO:0000256" key="1">
    <source>
        <dbReference type="SAM" id="MobiDB-lite"/>
    </source>
</evidence>
<feature type="compositionally biased region" description="Basic and acidic residues" evidence="1">
    <location>
        <begin position="157"/>
        <end position="176"/>
    </location>
</feature>
<organism evidence="2 3">
    <name type="scientific">Lojkania enalia</name>
    <dbReference type="NCBI Taxonomy" id="147567"/>
    <lineage>
        <taxon>Eukaryota</taxon>
        <taxon>Fungi</taxon>
        <taxon>Dikarya</taxon>
        <taxon>Ascomycota</taxon>
        <taxon>Pezizomycotina</taxon>
        <taxon>Dothideomycetes</taxon>
        <taxon>Pleosporomycetidae</taxon>
        <taxon>Pleosporales</taxon>
        <taxon>Pleosporales incertae sedis</taxon>
        <taxon>Lojkania</taxon>
    </lineage>
</organism>
<protein>
    <submittedName>
        <fullName evidence="2">Uncharacterized protein</fullName>
    </submittedName>
</protein>
<feature type="region of interest" description="Disordered" evidence="1">
    <location>
        <begin position="151"/>
        <end position="290"/>
    </location>
</feature>
<dbReference type="Proteomes" id="UP000800093">
    <property type="component" value="Unassembled WGS sequence"/>
</dbReference>
<feature type="compositionally biased region" description="Basic and acidic residues" evidence="1">
    <location>
        <begin position="242"/>
        <end position="259"/>
    </location>
</feature>
<dbReference type="Pfam" id="PF22586">
    <property type="entry name" value="ANCHR-like_BBOX"/>
    <property type="match status" value="1"/>
</dbReference>
<reference evidence="3" key="1">
    <citation type="journal article" date="2020" name="Stud. Mycol.">
        <title>101 Dothideomycetes genomes: A test case for predicting lifestyles and emergence of pathogens.</title>
        <authorList>
            <person name="Haridas S."/>
            <person name="Albert R."/>
            <person name="Binder M."/>
            <person name="Bloem J."/>
            <person name="LaButti K."/>
            <person name="Salamov A."/>
            <person name="Andreopoulos B."/>
            <person name="Baker S."/>
            <person name="Barry K."/>
            <person name="Bills G."/>
            <person name="Bluhm B."/>
            <person name="Cannon C."/>
            <person name="Castanera R."/>
            <person name="Culley D."/>
            <person name="Daum C."/>
            <person name="Ezra D."/>
            <person name="Gonzalez J."/>
            <person name="Henrissat B."/>
            <person name="Kuo A."/>
            <person name="Liang C."/>
            <person name="Lipzen A."/>
            <person name="Lutzoni F."/>
            <person name="Magnuson J."/>
            <person name="Mondo S."/>
            <person name="Nolan M."/>
            <person name="Ohm R."/>
            <person name="Pangilinan J."/>
            <person name="Park H.-J."/>
            <person name="Ramirez L."/>
            <person name="Alfaro M."/>
            <person name="Sun H."/>
            <person name="Tritt A."/>
            <person name="Yoshinaga Y."/>
            <person name="Zwiers L.-H."/>
            <person name="Turgeon B."/>
            <person name="Goodwin S."/>
            <person name="Spatafora J."/>
            <person name="Crous P."/>
            <person name="Grigoriev I."/>
        </authorList>
    </citation>
    <scope>NUCLEOTIDE SEQUENCE [LARGE SCALE GENOMIC DNA]</scope>
    <source>
        <strain evidence="3">CBS 304.66</strain>
    </source>
</reference>
<dbReference type="PANTHER" id="PTHR46603">
    <property type="entry name" value="ABSCISSION/NOCUT CHECKPOINT REGULATOR"/>
    <property type="match status" value="1"/>
</dbReference>
<feature type="compositionally biased region" description="Polar residues" evidence="1">
    <location>
        <begin position="267"/>
        <end position="283"/>
    </location>
</feature>
<dbReference type="CDD" id="cd19817">
    <property type="entry name" value="Bbox1_ANCHR-like"/>
    <property type="match status" value="1"/>
</dbReference>
<accession>A0A9P4TRJ9</accession>
<gene>
    <name evidence="2" type="ORF">CC78DRAFT_139288</name>
</gene>
<dbReference type="OrthoDB" id="5407799at2759"/>
<sequence>MPPPNTPSTDDALLARLNALKKSSVSFDTTPSASITPSKPSALDDLAARFARLGSASPSASPNSRKPPGTKGILTGTDEGAPPIAPGASSYLEAVLGGIGGGDSKNNVEDEKSLEELLRELGGKEEWDVSTKEQDDVGRLLKDVRSILPEVQRSVAGRKEDPPETMGERDKEKEELTDWENVEFDVGVGKVGRETQKGEENGDDEQVKKSEDEEADDVIARVTAELEISKKYDSSEALSSGKDSDNREQKDALVKDHTSDPIIKSSAPETESNSPFSLPSAPSTLPAIPQDDLDKTQALEDALTARLAALYKPSPSNSSLNLPSAPSFAPSQKPAVKSNLPTYTDEEIDSWCIICNDDARLKCLGCDGDLYCQNCWMEGHKGESASYEERRHKAILYNRKKGLEKQAAAAG</sequence>
<feature type="compositionally biased region" description="Basic and acidic residues" evidence="1">
    <location>
        <begin position="191"/>
        <end position="211"/>
    </location>
</feature>
<evidence type="ECO:0000313" key="2">
    <source>
        <dbReference type="EMBL" id="KAF2270698.1"/>
    </source>
</evidence>
<comment type="caution">
    <text evidence="2">The sequence shown here is derived from an EMBL/GenBank/DDBJ whole genome shotgun (WGS) entry which is preliminary data.</text>
</comment>